<organism evidence="2 3">
    <name type="scientific">Polaribacter marinus</name>
    <dbReference type="NCBI Taxonomy" id="2916838"/>
    <lineage>
        <taxon>Bacteria</taxon>
        <taxon>Pseudomonadati</taxon>
        <taxon>Bacteroidota</taxon>
        <taxon>Flavobacteriia</taxon>
        <taxon>Flavobacteriales</taxon>
        <taxon>Flavobacteriaceae</taxon>
    </lineage>
</organism>
<evidence type="ECO:0000313" key="3">
    <source>
        <dbReference type="Proteomes" id="UP001139369"/>
    </source>
</evidence>
<keyword evidence="3" id="KW-1185">Reference proteome</keyword>
<keyword evidence="1" id="KW-0175">Coiled coil</keyword>
<dbReference type="AlphaFoldDB" id="A0A9X2AJL2"/>
<evidence type="ECO:0000313" key="2">
    <source>
        <dbReference type="EMBL" id="MCI2228508.1"/>
    </source>
</evidence>
<sequence>MHTKVLRLSDLKFNLETWRRELRFHLSEMDTFEEKLEEIAARGYSKSTSVPLEQFQNRIMIEKDVISKLKHRCKHKIALLSSPDSYELLEPKFHDDHQPLMDDMRTYIKMHYELIEEMMTYFLNWLE</sequence>
<proteinExistence type="predicted"/>
<dbReference type="RefSeq" id="WP_242177618.1">
    <property type="nucleotide sequence ID" value="NZ_JAKQYM010000002.1"/>
</dbReference>
<evidence type="ECO:0000256" key="1">
    <source>
        <dbReference type="SAM" id="Coils"/>
    </source>
</evidence>
<reference evidence="2" key="1">
    <citation type="submission" date="2022-02" db="EMBL/GenBank/DDBJ databases">
        <title>Polaribacter sp. MSW13, isolated from seawater.</title>
        <authorList>
            <person name="Kristyanto S."/>
            <person name="Jung J."/>
            <person name="Jeon C.O."/>
        </authorList>
    </citation>
    <scope>NUCLEOTIDE SEQUENCE</scope>
    <source>
        <strain evidence="2">MSW13</strain>
    </source>
</reference>
<accession>A0A9X2AJL2</accession>
<feature type="coiled-coil region" evidence="1">
    <location>
        <begin position="15"/>
        <end position="42"/>
    </location>
</feature>
<name>A0A9X2AJL2_9FLAO</name>
<comment type="caution">
    <text evidence="2">The sequence shown here is derived from an EMBL/GenBank/DDBJ whole genome shotgun (WGS) entry which is preliminary data.</text>
</comment>
<dbReference type="EMBL" id="JAKQYM010000002">
    <property type="protein sequence ID" value="MCI2228508.1"/>
    <property type="molecule type" value="Genomic_DNA"/>
</dbReference>
<protein>
    <submittedName>
        <fullName evidence="2">Uncharacterized protein</fullName>
    </submittedName>
</protein>
<gene>
    <name evidence="2" type="ORF">MC378_04965</name>
</gene>
<dbReference type="Proteomes" id="UP001139369">
    <property type="component" value="Unassembled WGS sequence"/>
</dbReference>